<feature type="region of interest" description="Disordered" evidence="1">
    <location>
        <begin position="1"/>
        <end position="22"/>
    </location>
</feature>
<dbReference type="Proteomes" id="UP000176998">
    <property type="component" value="Unassembled WGS sequence"/>
</dbReference>
<keyword evidence="2" id="KW-0812">Transmembrane</keyword>
<protein>
    <submittedName>
        <fullName evidence="3">Uncharacterized protein</fullName>
    </submittedName>
</protein>
<evidence type="ECO:0000256" key="2">
    <source>
        <dbReference type="SAM" id="Phobius"/>
    </source>
</evidence>
<reference evidence="3 4" key="1">
    <citation type="submission" date="2016-09" db="EMBL/GenBank/DDBJ databases">
        <authorList>
            <person name="Capua I."/>
            <person name="De Benedictis P."/>
            <person name="Joannis T."/>
            <person name="Lombin L.H."/>
            <person name="Cattoli G."/>
        </authorList>
    </citation>
    <scope>NUCLEOTIDE SEQUENCE [LARGE SCALE GENOMIC DNA]</scope>
    <source>
        <strain evidence="3 4">IMI 309357</strain>
    </source>
</reference>
<keyword evidence="2" id="KW-1133">Transmembrane helix</keyword>
<gene>
    <name evidence="3" type="ORF">CORC01_12117</name>
</gene>
<name>A0A1G4AU32_9PEZI</name>
<feature type="transmembrane region" description="Helical" evidence="2">
    <location>
        <begin position="283"/>
        <end position="302"/>
    </location>
</feature>
<feature type="transmembrane region" description="Helical" evidence="2">
    <location>
        <begin position="308"/>
        <end position="327"/>
    </location>
</feature>
<evidence type="ECO:0000313" key="3">
    <source>
        <dbReference type="EMBL" id="OHE92606.1"/>
    </source>
</evidence>
<feature type="transmembrane region" description="Helical" evidence="2">
    <location>
        <begin position="339"/>
        <end position="360"/>
    </location>
</feature>
<keyword evidence="4" id="KW-1185">Reference proteome</keyword>
<proteinExistence type="predicted"/>
<dbReference type="AlphaFoldDB" id="A0A1G4AU32"/>
<dbReference type="RefSeq" id="XP_022469775.1">
    <property type="nucleotide sequence ID" value="XM_022623738.1"/>
</dbReference>
<dbReference type="OrthoDB" id="4849818at2759"/>
<feature type="transmembrane region" description="Helical" evidence="2">
    <location>
        <begin position="92"/>
        <end position="112"/>
    </location>
</feature>
<dbReference type="STRING" id="1209926.A0A1G4AU32"/>
<organism evidence="3 4">
    <name type="scientific">Colletotrichum orchidophilum</name>
    <dbReference type="NCBI Taxonomy" id="1209926"/>
    <lineage>
        <taxon>Eukaryota</taxon>
        <taxon>Fungi</taxon>
        <taxon>Dikarya</taxon>
        <taxon>Ascomycota</taxon>
        <taxon>Pezizomycotina</taxon>
        <taxon>Sordariomycetes</taxon>
        <taxon>Hypocreomycetidae</taxon>
        <taxon>Glomerellales</taxon>
        <taxon>Glomerellaceae</taxon>
        <taxon>Colletotrichum</taxon>
    </lineage>
</organism>
<evidence type="ECO:0000256" key="1">
    <source>
        <dbReference type="SAM" id="MobiDB-lite"/>
    </source>
</evidence>
<keyword evidence="2" id="KW-0472">Membrane</keyword>
<dbReference type="GeneID" id="34565248"/>
<comment type="caution">
    <text evidence="3">The sequence shown here is derived from an EMBL/GenBank/DDBJ whole genome shotgun (WGS) entry which is preliminary data.</text>
</comment>
<evidence type="ECO:0000313" key="4">
    <source>
        <dbReference type="Proteomes" id="UP000176998"/>
    </source>
</evidence>
<accession>A0A1G4AU32</accession>
<sequence length="372" mass="41349">MPSLSDSELSARRTEVGHRRRPRHFLRRGAVTELTDPSTGNPILQGIRDDRPMAASLQGWEHYNIAARPERDRDHDRPAPEQHVRLNEMSTVVFLLLFSLTVAGLVIAKLAADAFLAKVHWRLPFPSLGSILVGAVPKASEAPSPSSSPPWFKSVAEVGGIMFKGIVTVFGGNYMINNGTRCLIDFLPAGYMPRSLLNNGTITQVLTLIGFAILPTATSATFSVVAPGSFCDPKTNIFRFWPPRTRDDIKAMLDGWVGLAGLHFKMGGSMTQMAKWTWTFGRASMWLVGIGLWTTVEIYFGPCRYYPLVWRFWFSVMSVSLVSWFLGNADKLIVTKCKSIGLVHLELVAYLAACYVVRWAELDGFCSKADCW</sequence>
<dbReference type="EMBL" id="MJBS01000143">
    <property type="protein sequence ID" value="OHE92606.1"/>
    <property type="molecule type" value="Genomic_DNA"/>
</dbReference>